<feature type="compositionally biased region" description="Low complexity" evidence="1">
    <location>
        <begin position="148"/>
        <end position="157"/>
    </location>
</feature>
<dbReference type="Proteomes" id="UP001218218">
    <property type="component" value="Unassembled WGS sequence"/>
</dbReference>
<organism evidence="2 3">
    <name type="scientific">Mycena albidolilacea</name>
    <dbReference type="NCBI Taxonomy" id="1033008"/>
    <lineage>
        <taxon>Eukaryota</taxon>
        <taxon>Fungi</taxon>
        <taxon>Dikarya</taxon>
        <taxon>Basidiomycota</taxon>
        <taxon>Agaricomycotina</taxon>
        <taxon>Agaricomycetes</taxon>
        <taxon>Agaricomycetidae</taxon>
        <taxon>Agaricales</taxon>
        <taxon>Marasmiineae</taxon>
        <taxon>Mycenaceae</taxon>
        <taxon>Mycena</taxon>
    </lineage>
</organism>
<protein>
    <submittedName>
        <fullName evidence="2">Uncharacterized protein</fullName>
    </submittedName>
</protein>
<feature type="region of interest" description="Disordered" evidence="1">
    <location>
        <begin position="16"/>
        <end position="242"/>
    </location>
</feature>
<reference evidence="2" key="1">
    <citation type="submission" date="2023-03" db="EMBL/GenBank/DDBJ databases">
        <title>Massive genome expansion in bonnet fungi (Mycena s.s.) driven by repeated elements and novel gene families across ecological guilds.</title>
        <authorList>
            <consortium name="Lawrence Berkeley National Laboratory"/>
            <person name="Harder C.B."/>
            <person name="Miyauchi S."/>
            <person name="Viragh M."/>
            <person name="Kuo A."/>
            <person name="Thoen E."/>
            <person name="Andreopoulos B."/>
            <person name="Lu D."/>
            <person name="Skrede I."/>
            <person name="Drula E."/>
            <person name="Henrissat B."/>
            <person name="Morin E."/>
            <person name="Kohler A."/>
            <person name="Barry K."/>
            <person name="LaButti K."/>
            <person name="Morin E."/>
            <person name="Salamov A."/>
            <person name="Lipzen A."/>
            <person name="Mereny Z."/>
            <person name="Hegedus B."/>
            <person name="Baldrian P."/>
            <person name="Stursova M."/>
            <person name="Weitz H."/>
            <person name="Taylor A."/>
            <person name="Grigoriev I.V."/>
            <person name="Nagy L.G."/>
            <person name="Martin F."/>
            <person name="Kauserud H."/>
        </authorList>
    </citation>
    <scope>NUCLEOTIDE SEQUENCE</scope>
    <source>
        <strain evidence="2">CBHHK002</strain>
    </source>
</reference>
<evidence type="ECO:0000313" key="2">
    <source>
        <dbReference type="EMBL" id="KAJ7309222.1"/>
    </source>
</evidence>
<sequence length="311" mass="31283">MPFAQAGAALAAVEPGMWLSGGGRSGSGSGSGAASSSHGHSHGGPPSSQGHSSNSHSGPSGGSSVSHGQMSSPTSDYGHTYASGSPSASYTHARTPPSSYSHHSSAAHAPHTPKILPAVAAAVSSQAAQDDGGASPKPPGLMWRLRGGRTSSTGSGSPQPPSFEPRALQDPSIRGARPPSSLLNPPSSLLNPPPTLGPARRSSGMEGWRPPPGQPQPLPSPALSDGSADGGDGERREGLLRPGLAVLLPASHSTRSLGDHVDYSRPIGARVNVRMESAATFVTMDSVDEAREGQAGDVGEWPPPLPSRFGG</sequence>
<evidence type="ECO:0000313" key="3">
    <source>
        <dbReference type="Proteomes" id="UP001218218"/>
    </source>
</evidence>
<dbReference type="AlphaFoldDB" id="A0AAD6Z5S7"/>
<name>A0AAD6Z5S7_9AGAR</name>
<comment type="caution">
    <text evidence="2">The sequence shown here is derived from an EMBL/GenBank/DDBJ whole genome shotgun (WGS) entry which is preliminary data.</text>
</comment>
<feature type="compositionally biased region" description="Pro residues" evidence="1">
    <location>
        <begin position="301"/>
        <end position="311"/>
    </location>
</feature>
<keyword evidence="3" id="KW-1185">Reference proteome</keyword>
<dbReference type="EMBL" id="JARIHO010000083">
    <property type="protein sequence ID" value="KAJ7309222.1"/>
    <property type="molecule type" value="Genomic_DNA"/>
</dbReference>
<accession>A0AAD6Z5S7</accession>
<feature type="compositionally biased region" description="Gly residues" evidence="1">
    <location>
        <begin position="19"/>
        <end position="31"/>
    </location>
</feature>
<feature type="compositionally biased region" description="Low complexity" evidence="1">
    <location>
        <begin position="178"/>
        <end position="190"/>
    </location>
</feature>
<feature type="compositionally biased region" description="Low complexity" evidence="1">
    <location>
        <begin position="118"/>
        <end position="131"/>
    </location>
</feature>
<evidence type="ECO:0000256" key="1">
    <source>
        <dbReference type="SAM" id="MobiDB-lite"/>
    </source>
</evidence>
<feature type="compositionally biased region" description="Low complexity" evidence="1">
    <location>
        <begin position="32"/>
        <end position="68"/>
    </location>
</feature>
<feature type="compositionally biased region" description="Polar residues" evidence="1">
    <location>
        <begin position="69"/>
        <end position="92"/>
    </location>
</feature>
<feature type="region of interest" description="Disordered" evidence="1">
    <location>
        <begin position="288"/>
        <end position="311"/>
    </location>
</feature>
<feature type="compositionally biased region" description="Pro residues" evidence="1">
    <location>
        <begin position="209"/>
        <end position="220"/>
    </location>
</feature>
<feature type="compositionally biased region" description="Low complexity" evidence="1">
    <location>
        <begin position="96"/>
        <end position="110"/>
    </location>
</feature>
<gene>
    <name evidence="2" type="ORF">DFH08DRAFT_487574</name>
</gene>
<proteinExistence type="predicted"/>